<dbReference type="Gramene" id="KQL25994">
    <property type="protein sequence ID" value="KQL25994"/>
    <property type="gene ID" value="SETIT_031692mg"/>
</dbReference>
<dbReference type="Proteomes" id="UP000004995">
    <property type="component" value="Unassembled WGS sequence"/>
</dbReference>
<reference evidence="3" key="1">
    <citation type="journal article" date="2012" name="Nat. Biotechnol.">
        <title>Reference genome sequence of the model plant Setaria.</title>
        <authorList>
            <person name="Bennetzen J.L."/>
            <person name="Schmutz J."/>
            <person name="Wang H."/>
            <person name="Percifield R."/>
            <person name="Hawkins J."/>
            <person name="Pontaroli A.C."/>
            <person name="Estep M."/>
            <person name="Feng L."/>
            <person name="Vaughn J.N."/>
            <person name="Grimwood J."/>
            <person name="Jenkins J."/>
            <person name="Barry K."/>
            <person name="Lindquist E."/>
            <person name="Hellsten U."/>
            <person name="Deshpande S."/>
            <person name="Wang X."/>
            <person name="Wu X."/>
            <person name="Mitros T."/>
            <person name="Triplett J."/>
            <person name="Yang X."/>
            <person name="Ye C.Y."/>
            <person name="Mauro-Herrera M."/>
            <person name="Wang L."/>
            <person name="Li P."/>
            <person name="Sharma M."/>
            <person name="Sharma R."/>
            <person name="Ronald P.C."/>
            <person name="Panaud O."/>
            <person name="Kellogg E.A."/>
            <person name="Brutnell T.P."/>
            <person name="Doust A.N."/>
            <person name="Tuskan G.A."/>
            <person name="Rokhsar D."/>
            <person name="Devos K.M."/>
        </authorList>
    </citation>
    <scope>NUCLEOTIDE SEQUENCE [LARGE SCALE GENOMIC DNA]</scope>
    <source>
        <strain evidence="3">cv. Yugu1</strain>
    </source>
</reference>
<protein>
    <submittedName>
        <fullName evidence="2">Uncharacterized protein</fullName>
    </submittedName>
</protein>
<evidence type="ECO:0000256" key="1">
    <source>
        <dbReference type="SAM" id="MobiDB-lite"/>
    </source>
</evidence>
<feature type="compositionally biased region" description="Polar residues" evidence="1">
    <location>
        <begin position="29"/>
        <end position="38"/>
    </location>
</feature>
<feature type="compositionally biased region" description="Polar residues" evidence="1">
    <location>
        <begin position="60"/>
        <end position="83"/>
    </location>
</feature>
<sequence length="83" mass="9443">MPRTQPLACHQKQKTQWKSNARSTRDSSKWNSITSSAKPVNPDPIPHPDPHSRCSHRSNTRNNETRLQQFTTSAPTQRTSHGI</sequence>
<name>K3ZYL0_SETIT</name>
<proteinExistence type="predicted"/>
<dbReference type="EMBL" id="AGNK02001271">
    <property type="status" value="NOT_ANNOTATED_CDS"/>
    <property type="molecule type" value="Genomic_DNA"/>
</dbReference>
<dbReference type="InParanoid" id="K3ZYL0"/>
<reference evidence="2" key="2">
    <citation type="submission" date="2018-08" db="UniProtKB">
        <authorList>
            <consortium name="EnsemblPlants"/>
        </authorList>
    </citation>
    <scope>IDENTIFICATION</scope>
    <source>
        <strain evidence="2">Yugu1</strain>
    </source>
</reference>
<evidence type="ECO:0000313" key="2">
    <source>
        <dbReference type="EnsemblPlants" id="KQL25994"/>
    </source>
</evidence>
<dbReference type="EnsemblPlants" id="KQL25994">
    <property type="protein sequence ID" value="KQL25994"/>
    <property type="gene ID" value="SETIT_031692mg"/>
</dbReference>
<organism evidence="2 3">
    <name type="scientific">Setaria italica</name>
    <name type="common">Foxtail millet</name>
    <name type="synonym">Panicum italicum</name>
    <dbReference type="NCBI Taxonomy" id="4555"/>
    <lineage>
        <taxon>Eukaryota</taxon>
        <taxon>Viridiplantae</taxon>
        <taxon>Streptophyta</taxon>
        <taxon>Embryophyta</taxon>
        <taxon>Tracheophyta</taxon>
        <taxon>Spermatophyta</taxon>
        <taxon>Magnoliopsida</taxon>
        <taxon>Liliopsida</taxon>
        <taxon>Poales</taxon>
        <taxon>Poaceae</taxon>
        <taxon>PACMAD clade</taxon>
        <taxon>Panicoideae</taxon>
        <taxon>Panicodae</taxon>
        <taxon>Paniceae</taxon>
        <taxon>Cenchrinae</taxon>
        <taxon>Setaria</taxon>
    </lineage>
</organism>
<evidence type="ECO:0000313" key="3">
    <source>
        <dbReference type="Proteomes" id="UP000004995"/>
    </source>
</evidence>
<accession>K3ZYL0</accession>
<dbReference type="AlphaFoldDB" id="K3ZYL0"/>
<dbReference type="HOGENOM" id="CLU_2546895_0_0_1"/>
<keyword evidence="3" id="KW-1185">Reference proteome</keyword>
<feature type="region of interest" description="Disordered" evidence="1">
    <location>
        <begin position="1"/>
        <end position="83"/>
    </location>
</feature>